<dbReference type="Proteomes" id="UP001497382">
    <property type="component" value="Unassembled WGS sequence"/>
</dbReference>
<evidence type="ECO:0000313" key="3">
    <source>
        <dbReference type="Proteomes" id="UP001497382"/>
    </source>
</evidence>
<dbReference type="AlphaFoldDB" id="A0AAV2AZC4"/>
<sequence>MEDKSERYYYLDSSKSDSESMTQDTVDSSRKSINRTANFGKEITRRRRRKYPQRHSDDSSDDEPPKQLLRRSPNYSPQSLDKEIWRNLQNPLVSVPNITGNDLQILTEGSERSFQTSTVSNILPNFPENIQQYECESKNILPPNYKELLSSHPHFISSDKVLLSENPSESYSVVEEPMIIDTSASDPLNDLISFRNLQSSLHAIHNTDNLLQDQPNSLDNSDASSREKWNFKPSYIFRNLLHTPNNNEVEEFTCERGRIFQPNFSMDVLSEDKHIFKDLKNVFESEGKLEDSTGQTETWSLHQNVDKDVFQNLSDQDKQNCYDWDKFLERWEGMHFISGSTTVAQHHELIEEPKICLLASSRSKSRKRKKSSNISSQYVPFNGQTKKRPLITASPETLASSFKSSSSDEEHSSNQKLVLPSFENEMEIMVHTVSSNTSEANIPSSLEKFIKNTKIKLLDDDQIPPFLEKFISLDPESLPNSTNGLSFSDSFEILQEDTKNIINLFKNRVCVGENISSSTNNSEKIEELTSIGGDPSVFDDDAEMVS</sequence>
<feature type="compositionally biased region" description="Basic and acidic residues" evidence="1">
    <location>
        <begin position="1"/>
        <end position="18"/>
    </location>
</feature>
<gene>
    <name evidence="2" type="ORF">LARSCL_LOCUS15671</name>
</gene>
<protein>
    <submittedName>
        <fullName evidence="2">Uncharacterized protein</fullName>
    </submittedName>
</protein>
<feature type="region of interest" description="Disordered" evidence="1">
    <location>
        <begin position="361"/>
        <end position="390"/>
    </location>
</feature>
<accession>A0AAV2AZC4</accession>
<comment type="caution">
    <text evidence="2">The sequence shown here is derived from an EMBL/GenBank/DDBJ whole genome shotgun (WGS) entry which is preliminary data.</text>
</comment>
<feature type="region of interest" description="Disordered" evidence="1">
    <location>
        <begin position="1"/>
        <end position="78"/>
    </location>
</feature>
<dbReference type="EMBL" id="CAXIEN010000241">
    <property type="protein sequence ID" value="CAL1288995.1"/>
    <property type="molecule type" value="Genomic_DNA"/>
</dbReference>
<evidence type="ECO:0000313" key="2">
    <source>
        <dbReference type="EMBL" id="CAL1288995.1"/>
    </source>
</evidence>
<organism evidence="2 3">
    <name type="scientific">Larinioides sclopetarius</name>
    <dbReference type="NCBI Taxonomy" id="280406"/>
    <lineage>
        <taxon>Eukaryota</taxon>
        <taxon>Metazoa</taxon>
        <taxon>Ecdysozoa</taxon>
        <taxon>Arthropoda</taxon>
        <taxon>Chelicerata</taxon>
        <taxon>Arachnida</taxon>
        <taxon>Araneae</taxon>
        <taxon>Araneomorphae</taxon>
        <taxon>Entelegynae</taxon>
        <taxon>Araneoidea</taxon>
        <taxon>Araneidae</taxon>
        <taxon>Larinioides</taxon>
    </lineage>
</organism>
<feature type="compositionally biased region" description="Acidic residues" evidence="1">
    <location>
        <begin position="537"/>
        <end position="546"/>
    </location>
</feature>
<keyword evidence="3" id="KW-1185">Reference proteome</keyword>
<reference evidence="2 3" key="1">
    <citation type="submission" date="2024-04" db="EMBL/GenBank/DDBJ databases">
        <authorList>
            <person name="Rising A."/>
            <person name="Reimegard J."/>
            <person name="Sonavane S."/>
            <person name="Akerstrom W."/>
            <person name="Nylinder S."/>
            <person name="Hedman E."/>
            <person name="Kallberg Y."/>
        </authorList>
    </citation>
    <scope>NUCLEOTIDE SEQUENCE [LARGE SCALE GENOMIC DNA]</scope>
</reference>
<feature type="compositionally biased region" description="Basic residues" evidence="1">
    <location>
        <begin position="44"/>
        <end position="53"/>
    </location>
</feature>
<proteinExistence type="predicted"/>
<evidence type="ECO:0000256" key="1">
    <source>
        <dbReference type="SAM" id="MobiDB-lite"/>
    </source>
</evidence>
<name>A0AAV2AZC4_9ARAC</name>
<feature type="region of interest" description="Disordered" evidence="1">
    <location>
        <begin position="521"/>
        <end position="546"/>
    </location>
</feature>